<dbReference type="PROSITE" id="PS00166">
    <property type="entry name" value="ENOYL_COA_HYDRATASE"/>
    <property type="match status" value="1"/>
</dbReference>
<dbReference type="RefSeq" id="WP_176010810.1">
    <property type="nucleotide sequence ID" value="NZ_CP041372.2"/>
</dbReference>
<dbReference type="PANTHER" id="PTHR43802:SF1">
    <property type="entry name" value="IP11341P-RELATED"/>
    <property type="match status" value="1"/>
</dbReference>
<name>A0A859FHM1_9BACI</name>
<dbReference type="PANTHER" id="PTHR43802">
    <property type="entry name" value="ENOYL-COA HYDRATASE"/>
    <property type="match status" value="1"/>
</dbReference>
<comment type="similarity">
    <text evidence="1 2">Belongs to the enoyl-CoA hydratase/isomerase family.</text>
</comment>
<sequence length="244" mass="26403">MDNVMYTVDGAIATIAINRPHVKNAIDLDCHKELYEAFSQANEDDAVRVIVFTGSGDSFSAGADLKSIPIQDLADFDHGDYLEETYNKLLRLMDAIQKPIVAYMNGLAVGAGLSLTLACDYRFAEPGAVFALSFLKIGLVPDAGASYFLPRLVGLQKAVELGLGGTIDVSEAERIGLINGTGYPAELLAQLARVPQPAYGMMKENMKRGFEGTLSETLTLERDSQRVAGQSRAHKEAVLAFLKR</sequence>
<dbReference type="SUPFAM" id="SSF52096">
    <property type="entry name" value="ClpP/crotonase"/>
    <property type="match status" value="1"/>
</dbReference>
<keyword evidence="3" id="KW-0413">Isomerase</keyword>
<dbReference type="Pfam" id="PF00378">
    <property type="entry name" value="ECH_1"/>
    <property type="match status" value="1"/>
</dbReference>
<accession>A0A859FHM1</accession>
<dbReference type="InterPro" id="IPR001753">
    <property type="entry name" value="Enoyl-CoA_hydra/iso"/>
</dbReference>
<reference evidence="4" key="1">
    <citation type="submission" date="2019-07" db="EMBL/GenBank/DDBJ databases">
        <title>Bacillus alkalisoli sp. nov. isolated from saline soil.</title>
        <authorList>
            <person name="Sun J.-Q."/>
            <person name="Xu L."/>
        </authorList>
    </citation>
    <scope>NUCLEOTIDE SEQUENCE [LARGE SCALE GENOMIC DNA]</scope>
    <source>
        <strain evidence="4">M4U3P1</strain>
    </source>
</reference>
<protein>
    <submittedName>
        <fullName evidence="3">Enoyl-CoA hydratase/isomerase family protein</fullName>
    </submittedName>
</protein>
<dbReference type="EMBL" id="CP041372">
    <property type="protein sequence ID" value="QKS72843.1"/>
    <property type="molecule type" value="Genomic_DNA"/>
</dbReference>
<dbReference type="GO" id="GO:0016853">
    <property type="term" value="F:isomerase activity"/>
    <property type="evidence" value="ECO:0007669"/>
    <property type="project" value="UniProtKB-KW"/>
</dbReference>
<dbReference type="InterPro" id="IPR018376">
    <property type="entry name" value="Enoyl-CoA_hyd/isom_CS"/>
</dbReference>
<keyword evidence="4" id="KW-1185">Reference proteome</keyword>
<evidence type="ECO:0000256" key="1">
    <source>
        <dbReference type="ARBA" id="ARBA00005254"/>
    </source>
</evidence>
<dbReference type="Gene3D" id="3.90.226.10">
    <property type="entry name" value="2-enoyl-CoA Hydratase, Chain A, domain 1"/>
    <property type="match status" value="1"/>
</dbReference>
<dbReference type="AlphaFoldDB" id="A0A859FHM1"/>
<dbReference type="Proteomes" id="UP000318138">
    <property type="component" value="Chromosome"/>
</dbReference>
<dbReference type="KEGG" id="psua:FLK61_40265"/>
<proteinExistence type="inferred from homology"/>
<evidence type="ECO:0000313" key="3">
    <source>
        <dbReference type="EMBL" id="QKS72843.1"/>
    </source>
</evidence>
<dbReference type="Gene3D" id="1.10.12.10">
    <property type="entry name" value="Lyase 2-enoyl-coa Hydratase, Chain A, domain 2"/>
    <property type="match status" value="1"/>
</dbReference>
<dbReference type="InterPro" id="IPR029045">
    <property type="entry name" value="ClpP/crotonase-like_dom_sf"/>
</dbReference>
<gene>
    <name evidence="3" type="ORF">FLK61_40265</name>
</gene>
<evidence type="ECO:0000256" key="2">
    <source>
        <dbReference type="RuleBase" id="RU003707"/>
    </source>
</evidence>
<evidence type="ECO:0000313" key="4">
    <source>
        <dbReference type="Proteomes" id="UP000318138"/>
    </source>
</evidence>
<dbReference type="CDD" id="cd06558">
    <property type="entry name" value="crotonase-like"/>
    <property type="match status" value="1"/>
</dbReference>
<organism evidence="3 4">
    <name type="scientific">Paenalkalicoccus suaedae</name>
    <dbReference type="NCBI Taxonomy" id="2592382"/>
    <lineage>
        <taxon>Bacteria</taxon>
        <taxon>Bacillati</taxon>
        <taxon>Bacillota</taxon>
        <taxon>Bacilli</taxon>
        <taxon>Bacillales</taxon>
        <taxon>Bacillaceae</taxon>
        <taxon>Paenalkalicoccus</taxon>
    </lineage>
</organism>
<dbReference type="InterPro" id="IPR014748">
    <property type="entry name" value="Enoyl-CoA_hydra_C"/>
</dbReference>